<organism evidence="3 4">
    <name type="scientific">Niabella ginsengisoli</name>
    <dbReference type="NCBI Taxonomy" id="522298"/>
    <lineage>
        <taxon>Bacteria</taxon>
        <taxon>Pseudomonadati</taxon>
        <taxon>Bacteroidota</taxon>
        <taxon>Chitinophagia</taxon>
        <taxon>Chitinophagales</taxon>
        <taxon>Chitinophagaceae</taxon>
        <taxon>Niabella</taxon>
    </lineage>
</organism>
<evidence type="ECO:0000313" key="3">
    <source>
        <dbReference type="EMBL" id="MCH5599252.1"/>
    </source>
</evidence>
<feature type="domain" description="Xylose isomerase-like TIM barrel" evidence="2">
    <location>
        <begin position="60"/>
        <end position="225"/>
    </location>
</feature>
<evidence type="ECO:0000256" key="1">
    <source>
        <dbReference type="SAM" id="SignalP"/>
    </source>
</evidence>
<dbReference type="InterPro" id="IPR006311">
    <property type="entry name" value="TAT_signal"/>
</dbReference>
<name>A0ABS9SLM7_9BACT</name>
<feature type="signal peptide" evidence="1">
    <location>
        <begin position="1"/>
        <end position="28"/>
    </location>
</feature>
<dbReference type="SUPFAM" id="SSF51658">
    <property type="entry name" value="Xylose isomerase-like"/>
    <property type="match status" value="1"/>
</dbReference>
<dbReference type="PROSITE" id="PS51318">
    <property type="entry name" value="TAT"/>
    <property type="match status" value="1"/>
</dbReference>
<dbReference type="Gene3D" id="3.20.20.150">
    <property type="entry name" value="Divalent-metal-dependent TIM barrel enzymes"/>
    <property type="match status" value="1"/>
</dbReference>
<dbReference type="Proteomes" id="UP001202248">
    <property type="component" value="Unassembled WGS sequence"/>
</dbReference>
<dbReference type="RefSeq" id="WP_240830952.1">
    <property type="nucleotide sequence ID" value="NZ_JAKWBL010000003.1"/>
</dbReference>
<dbReference type="Pfam" id="PF01261">
    <property type="entry name" value="AP_endonuc_2"/>
    <property type="match status" value="1"/>
</dbReference>
<protein>
    <submittedName>
        <fullName evidence="3">TIM barrel protein</fullName>
    </submittedName>
</protein>
<proteinExistence type="predicted"/>
<reference evidence="3 4" key="1">
    <citation type="submission" date="2022-02" db="EMBL/GenBank/DDBJ databases">
        <authorList>
            <person name="Min J."/>
        </authorList>
    </citation>
    <scope>NUCLEOTIDE SEQUENCE [LARGE SCALE GENOMIC DNA]</scope>
    <source>
        <strain evidence="3 4">GR10-1</strain>
    </source>
</reference>
<evidence type="ECO:0000259" key="2">
    <source>
        <dbReference type="Pfam" id="PF01261"/>
    </source>
</evidence>
<evidence type="ECO:0000313" key="4">
    <source>
        <dbReference type="Proteomes" id="UP001202248"/>
    </source>
</evidence>
<comment type="caution">
    <text evidence="3">The sequence shown here is derived from an EMBL/GenBank/DDBJ whole genome shotgun (WGS) entry which is preliminary data.</text>
</comment>
<accession>A0ABS9SLM7</accession>
<dbReference type="EMBL" id="JAKWBL010000003">
    <property type="protein sequence ID" value="MCH5599252.1"/>
    <property type="molecule type" value="Genomic_DNA"/>
</dbReference>
<sequence length="310" mass="35484">MKQNRREFIGISAAASAALFFSKMEAFASNIKTGEGMKGTEIKIMQTNWGFEGDMDAFCAKAKKSGYDGVELWWPGDVKAQEAMFTALDKYDLEIGFLCGGGQKDPEVHLTAFKKMIDAAAKQKRKKPLYINNHSGKDYFSFDENAKFIEHTTALSKETGITICHETHRSRMLYSAPVAKEYIKKFPELKLTLDISHWCCVHESLLVDQAETVNMALERTEHIHARIGHPEGPQVNDPRAPEWENVVKAHFAWWDKIVERKTNKGETITFLTEFGPPDYMPTMPYSRKPLAELWEVNVYMMQLLRKRYEG</sequence>
<feature type="chain" id="PRO_5046899654" evidence="1">
    <location>
        <begin position="29"/>
        <end position="310"/>
    </location>
</feature>
<keyword evidence="1" id="KW-0732">Signal</keyword>
<gene>
    <name evidence="3" type="ORF">MKP09_15725</name>
</gene>
<keyword evidence="4" id="KW-1185">Reference proteome</keyword>
<dbReference type="InterPro" id="IPR013022">
    <property type="entry name" value="Xyl_isomerase-like_TIM-brl"/>
</dbReference>
<dbReference type="InterPro" id="IPR036237">
    <property type="entry name" value="Xyl_isomerase-like_sf"/>
</dbReference>